<dbReference type="InterPro" id="IPR008000">
    <property type="entry name" value="Rham/fucose_mutarotase"/>
</dbReference>
<sequence>MINFKPSWLVLLVGLLLGNLSSKAADIYVSLKGSDRNEGTKIAPVASLLNALRKARELRRLKDPSIKNGINIFIEKGVYYLTESVILRPEDSGTAESPTVITSLDEDQAVLSGGLLVSGWKKVVNNVSGLPNAAKGKIWVSDVSSLGNSVLEFRQLWIDGKKAVRARDWNGEQMGRILSWDFPAKTCKIPFLPGKDAAGLAQIKGIEMVIQQWWAIANLRVKSIQVNGAEAELSFMEPERRVQSEHPWPAPWISTKTGNSPYYLTNAIQFLDEPGEWYEDLKNGKVYYWPRAGENMNTAKVVVPNLETLVRIEGTIDNPVAYVSFKGVSFQHAGWLRPSRFGHVPHQAGMYMLDAYKLKIPGTPDKKGLENQAWVGRPAAAVEVSYAQHTGFEGCRFEHHASTGLDYKRGTHDNKIKGNLFKDIGGSAILVGVFSDEATEVHLPYNPTDQREICTNESITNNLITDATNEDWGCVGIGAGYVRGINIAHNEISDVAYSGISMGWGWTKSSNAMRDNTIHANKIHHYGKYLYDVAGIYTLSAQPGSVITNNYIDSIYKAPYPHDPEHWFYLYTDEGSSYFTVKNNWTPAEKYLQNANGPDNVWLGNGPKVNDSVKVKAGLEFDYRYLLNSRSVNNNNQSLNSIESGNGNEIVIEVVPPSSAELSKPLMVEICREKGISASAIYQWNNRLLVYATTNEAEALMRQFQQRIKGAEVRLYKDVFYKFDRKKHCGQEPVKEWDNIILSTNLVKDEAMQKEYLNYHATQFEKWPEVAKGFCNADFQQLRIFKNGRQLMLVISIPKGASLDELNPKTTLNNPRVDQWNALMKKYQEGISGTRPDEVWVFFAQNK</sequence>
<dbReference type="Gene3D" id="2.160.20.10">
    <property type="entry name" value="Single-stranded right-handed beta-helix, Pectin lyase-like"/>
    <property type="match status" value="2"/>
</dbReference>
<dbReference type="PANTHER" id="PTHR36453:SF1">
    <property type="entry name" value="RIGHT HANDED BETA HELIX DOMAIN-CONTAINING PROTEIN"/>
    <property type="match status" value="1"/>
</dbReference>
<reference evidence="3 4" key="1">
    <citation type="submission" date="2019-04" db="EMBL/GenBank/DDBJ databases">
        <title>Pedobacter sp. RP-1-16 sp. nov., isolated from Arctic soil.</title>
        <authorList>
            <person name="Dahal R.H."/>
            <person name="Kim D.-U."/>
        </authorList>
    </citation>
    <scope>NUCLEOTIDE SEQUENCE [LARGE SCALE GENOMIC DNA]</scope>
    <source>
        <strain evidence="3 4">RP-1-16</strain>
    </source>
</reference>
<feature type="chain" id="PRO_5020494635" evidence="1">
    <location>
        <begin position="25"/>
        <end position="847"/>
    </location>
</feature>
<dbReference type="Pfam" id="PF21231">
    <property type="entry name" value="GH141_M"/>
    <property type="match status" value="1"/>
</dbReference>
<keyword evidence="3" id="KW-0413">Isomerase</keyword>
<dbReference type="SUPFAM" id="SSF54909">
    <property type="entry name" value="Dimeric alpha+beta barrel"/>
    <property type="match status" value="1"/>
</dbReference>
<dbReference type="Pfam" id="PF05336">
    <property type="entry name" value="rhaM"/>
    <property type="match status" value="1"/>
</dbReference>
<organism evidence="3 4">
    <name type="scientific">Pedobacter hiemivivus</name>
    <dbReference type="NCBI Taxonomy" id="2530454"/>
    <lineage>
        <taxon>Bacteria</taxon>
        <taxon>Pseudomonadati</taxon>
        <taxon>Bacteroidota</taxon>
        <taxon>Sphingobacteriia</taxon>
        <taxon>Sphingobacteriales</taxon>
        <taxon>Sphingobacteriaceae</taxon>
        <taxon>Pedobacter</taxon>
    </lineage>
</organism>
<gene>
    <name evidence="3" type="ORF">FBD94_05410</name>
</gene>
<evidence type="ECO:0000313" key="3">
    <source>
        <dbReference type="EMBL" id="TKC63783.1"/>
    </source>
</evidence>
<dbReference type="RefSeq" id="WP_136879406.1">
    <property type="nucleotide sequence ID" value="NZ_SWDX01000002.1"/>
</dbReference>
<dbReference type="InterPro" id="IPR012334">
    <property type="entry name" value="Pectin_lyas_fold"/>
</dbReference>
<dbReference type="InterPro" id="IPR011050">
    <property type="entry name" value="Pectin_lyase_fold/virulence"/>
</dbReference>
<feature type="domain" description="GH141-like insertion" evidence="2">
    <location>
        <begin position="136"/>
        <end position="291"/>
    </location>
</feature>
<comment type="caution">
    <text evidence="3">The sequence shown here is derived from an EMBL/GenBank/DDBJ whole genome shotgun (WGS) entry which is preliminary data.</text>
</comment>
<evidence type="ECO:0000256" key="1">
    <source>
        <dbReference type="SAM" id="SignalP"/>
    </source>
</evidence>
<dbReference type="PANTHER" id="PTHR36453">
    <property type="entry name" value="SECRETED PROTEIN-RELATED"/>
    <property type="match status" value="1"/>
</dbReference>
<dbReference type="SUPFAM" id="SSF51126">
    <property type="entry name" value="Pectin lyase-like"/>
    <property type="match status" value="1"/>
</dbReference>
<keyword evidence="1" id="KW-0732">Signal</keyword>
<dbReference type="GO" id="GO:0062192">
    <property type="term" value="F:L-rhamnose mutarotase activity"/>
    <property type="evidence" value="ECO:0007669"/>
    <property type="project" value="UniProtKB-EC"/>
</dbReference>
<dbReference type="Gene3D" id="3.30.70.100">
    <property type="match status" value="1"/>
</dbReference>
<proteinExistence type="predicted"/>
<name>A0A4U1GLB2_9SPHI</name>
<dbReference type="EC" id="5.1.3.32" evidence="3"/>
<dbReference type="InterPro" id="IPR011008">
    <property type="entry name" value="Dimeric_a/b-barrel"/>
</dbReference>
<evidence type="ECO:0000313" key="4">
    <source>
        <dbReference type="Proteomes" id="UP000309594"/>
    </source>
</evidence>
<dbReference type="Proteomes" id="UP000309594">
    <property type="component" value="Unassembled WGS sequence"/>
</dbReference>
<protein>
    <submittedName>
        <fullName evidence="3">L-rhamnose mutarotase</fullName>
        <ecNumber evidence="3">5.1.3.32</ecNumber>
    </submittedName>
</protein>
<dbReference type="EMBL" id="SWDX01000002">
    <property type="protein sequence ID" value="TKC63783.1"/>
    <property type="molecule type" value="Genomic_DNA"/>
</dbReference>
<feature type="signal peptide" evidence="1">
    <location>
        <begin position="1"/>
        <end position="24"/>
    </location>
</feature>
<dbReference type="AlphaFoldDB" id="A0A4U1GLB2"/>
<accession>A0A4U1GLB2</accession>
<dbReference type="InterPro" id="IPR048482">
    <property type="entry name" value="GH141_ins"/>
</dbReference>
<evidence type="ECO:0000259" key="2">
    <source>
        <dbReference type="Pfam" id="PF21231"/>
    </source>
</evidence>